<comment type="catalytic activity">
    <reaction evidence="1 2">
        <text>an acyl phosphate + H2O = a carboxylate + phosphate + H(+)</text>
        <dbReference type="Rhea" id="RHEA:14965"/>
        <dbReference type="ChEBI" id="CHEBI:15377"/>
        <dbReference type="ChEBI" id="CHEBI:15378"/>
        <dbReference type="ChEBI" id="CHEBI:29067"/>
        <dbReference type="ChEBI" id="CHEBI:43474"/>
        <dbReference type="ChEBI" id="CHEBI:59918"/>
        <dbReference type="EC" id="3.6.1.7"/>
    </reaction>
</comment>
<dbReference type="PANTHER" id="PTHR47268">
    <property type="entry name" value="ACYLPHOSPHATASE"/>
    <property type="match status" value="1"/>
</dbReference>
<dbReference type="InterPro" id="IPR020456">
    <property type="entry name" value="Acylphosphatase"/>
</dbReference>
<evidence type="ECO:0000313" key="4">
    <source>
        <dbReference type="EMBL" id="QEE17842.2"/>
    </source>
</evidence>
<dbReference type="EMBL" id="CP042905">
    <property type="protein sequence ID" value="QEE17842.2"/>
    <property type="molecule type" value="Genomic_DNA"/>
</dbReference>
<keyword evidence="5" id="KW-1185">Reference proteome</keyword>
<dbReference type="Proteomes" id="UP000321408">
    <property type="component" value="Chromosome"/>
</dbReference>
<dbReference type="InterPro" id="IPR001792">
    <property type="entry name" value="Acylphosphatase-like_dom"/>
</dbReference>
<organism evidence="4 5">
    <name type="scientific">Promethearchaeum syntrophicum</name>
    <dbReference type="NCBI Taxonomy" id="2594042"/>
    <lineage>
        <taxon>Archaea</taxon>
        <taxon>Promethearchaeati</taxon>
        <taxon>Promethearchaeota</taxon>
        <taxon>Promethearchaeia</taxon>
        <taxon>Promethearchaeales</taxon>
        <taxon>Promethearchaeaceae</taxon>
        <taxon>Promethearchaeum</taxon>
    </lineage>
</organism>
<dbReference type="Pfam" id="PF00708">
    <property type="entry name" value="Acylphosphatase"/>
    <property type="match status" value="1"/>
</dbReference>
<dbReference type="KEGG" id="psyt:DSAG12_03680"/>
<dbReference type="Gene3D" id="3.30.70.100">
    <property type="match status" value="1"/>
</dbReference>
<dbReference type="PROSITE" id="PS00150">
    <property type="entry name" value="ACYLPHOSPHATASE_1"/>
    <property type="match status" value="1"/>
</dbReference>
<dbReference type="PANTHER" id="PTHR47268:SF4">
    <property type="entry name" value="ACYLPHOSPHATASE"/>
    <property type="match status" value="1"/>
</dbReference>
<evidence type="ECO:0000256" key="2">
    <source>
        <dbReference type="RuleBase" id="RU000553"/>
    </source>
</evidence>
<comment type="similarity">
    <text evidence="3">Belongs to the acylphosphatase family.</text>
</comment>
<evidence type="ECO:0000256" key="3">
    <source>
        <dbReference type="RuleBase" id="RU004168"/>
    </source>
</evidence>
<gene>
    <name evidence="4" type="ORF">DSAG12_03680</name>
</gene>
<dbReference type="AlphaFoldDB" id="A0A5B9DFE5"/>
<reference evidence="4 5" key="2">
    <citation type="journal article" date="2024" name="Int. J. Syst. Evol. Microbiol.">
        <title>Promethearchaeum syntrophicum gen. nov., sp. nov., an anaerobic, obligately syntrophic archaeon, the first isolate of the lineage 'Asgard' archaea, and proposal of the new archaeal phylum Promethearchaeota phyl. nov. and kingdom Promethearchaeati regn. nov.</title>
        <authorList>
            <person name="Imachi H."/>
            <person name="Nobu M.K."/>
            <person name="Kato S."/>
            <person name="Takaki Y."/>
            <person name="Miyazaki M."/>
            <person name="Miyata M."/>
            <person name="Ogawara M."/>
            <person name="Saito Y."/>
            <person name="Sakai S."/>
            <person name="Tahara Y.O."/>
            <person name="Takano Y."/>
            <person name="Tasumi E."/>
            <person name="Uematsu K."/>
            <person name="Yoshimura T."/>
            <person name="Itoh T."/>
            <person name="Ohkuma M."/>
            <person name="Takai K."/>
        </authorList>
    </citation>
    <scope>NUCLEOTIDE SEQUENCE [LARGE SCALE GENOMIC DNA]</scope>
    <source>
        <strain evidence="4 5">MK-D1</strain>
    </source>
</reference>
<proteinExistence type="inferred from homology"/>
<dbReference type="PROSITE" id="PS51160">
    <property type="entry name" value="ACYLPHOSPHATASE_3"/>
    <property type="match status" value="1"/>
</dbReference>
<name>A0A5B9DFE5_9ARCH</name>
<dbReference type="InterPro" id="IPR017968">
    <property type="entry name" value="Acylphosphatase_CS"/>
</dbReference>
<evidence type="ECO:0000256" key="1">
    <source>
        <dbReference type="PROSITE-ProRule" id="PRU00520"/>
    </source>
</evidence>
<sequence>MEKLKLYAIISGRVQGVFFRVNTKNKAYELGLTGWVKNRWDGKVEVACEGAKEKIDKMLEWLKKGPKYAKVTNVEHYFDVKEEGFQDFEIVF</sequence>
<evidence type="ECO:0000313" key="5">
    <source>
        <dbReference type="Proteomes" id="UP000321408"/>
    </source>
</evidence>
<accession>A0A5B9DFE5</accession>
<keyword evidence="1 2" id="KW-0378">Hydrolase</keyword>
<dbReference type="PROSITE" id="PS00151">
    <property type="entry name" value="ACYLPHOSPHATASE_2"/>
    <property type="match status" value="1"/>
</dbReference>
<protein>
    <recommendedName>
        <fullName evidence="1 2">Acylphosphatase</fullName>
        <ecNumber evidence="1 2">3.6.1.7</ecNumber>
    </recommendedName>
</protein>
<dbReference type="InterPro" id="IPR036046">
    <property type="entry name" value="Acylphosphatase-like_dom_sf"/>
</dbReference>
<dbReference type="EC" id="3.6.1.7" evidence="1 2"/>
<dbReference type="GO" id="GO:0003998">
    <property type="term" value="F:acylphosphatase activity"/>
    <property type="evidence" value="ECO:0007669"/>
    <property type="project" value="UniProtKB-EC"/>
</dbReference>
<dbReference type="SUPFAM" id="SSF54975">
    <property type="entry name" value="Acylphosphatase/BLUF domain-like"/>
    <property type="match status" value="1"/>
</dbReference>
<reference evidence="4 5" key="1">
    <citation type="journal article" date="2020" name="Nature">
        <title>Isolation of an archaeon at the prokaryote-eukaryote interface.</title>
        <authorList>
            <person name="Imachi H."/>
            <person name="Nobu M.K."/>
            <person name="Nakahara N."/>
            <person name="Morono Y."/>
            <person name="Ogawara M."/>
            <person name="Takaki Y."/>
            <person name="Takano Y."/>
            <person name="Uematsu K."/>
            <person name="Ikuta T."/>
            <person name="Ito M."/>
            <person name="Matsui Y."/>
            <person name="Miyazaki M."/>
            <person name="Murata K."/>
            <person name="Saito Y."/>
            <person name="Sakai S."/>
            <person name="Song C."/>
            <person name="Tasumi E."/>
            <person name="Yamanaka Y."/>
            <person name="Yamaguchi T."/>
            <person name="Kamagata Y."/>
            <person name="Tamaki H."/>
            <person name="Takai K."/>
        </authorList>
    </citation>
    <scope>NUCLEOTIDE SEQUENCE [LARGE SCALE GENOMIC DNA]</scope>
    <source>
        <strain evidence="4 5">MK-D1</strain>
    </source>
</reference>